<dbReference type="SUPFAM" id="SSF54427">
    <property type="entry name" value="NTF2-like"/>
    <property type="match status" value="1"/>
</dbReference>
<dbReference type="Gene3D" id="3.10.450.50">
    <property type="match status" value="1"/>
</dbReference>
<dbReference type="Pfam" id="PF12680">
    <property type="entry name" value="SnoaL_2"/>
    <property type="match status" value="1"/>
</dbReference>
<feature type="domain" description="SnoaL-like" evidence="1">
    <location>
        <begin position="8"/>
        <end position="104"/>
    </location>
</feature>
<dbReference type="AlphaFoldDB" id="A0A934WQQ7"/>
<protein>
    <submittedName>
        <fullName evidence="2">Nuclear transport factor 2 family protein</fullName>
    </submittedName>
</protein>
<gene>
    <name evidence="2" type="ORF">JJB11_25660</name>
</gene>
<name>A0A934WQQ7_9BURK</name>
<dbReference type="RefSeq" id="WP_201178149.1">
    <property type="nucleotide sequence ID" value="NZ_JAEPWM010000023.1"/>
</dbReference>
<evidence type="ECO:0000259" key="1">
    <source>
        <dbReference type="Pfam" id="PF12680"/>
    </source>
</evidence>
<reference evidence="2" key="1">
    <citation type="journal article" date="2012" name="J. Microbiol. Biotechnol.">
        <title>Ramlibacter ginsenosidimutans sp. nov., with ginsenoside-converting activity.</title>
        <authorList>
            <person name="Wang L."/>
            <person name="An D.S."/>
            <person name="Kim S.G."/>
            <person name="Jin F.X."/>
            <person name="Kim S.C."/>
            <person name="Lee S.T."/>
            <person name="Im W.T."/>
        </authorList>
    </citation>
    <scope>NUCLEOTIDE SEQUENCE</scope>
    <source>
        <strain evidence="2">KACC 17527</strain>
    </source>
</reference>
<comment type="caution">
    <text evidence="2">The sequence shown here is derived from an EMBL/GenBank/DDBJ whole genome shotgun (WGS) entry which is preliminary data.</text>
</comment>
<accession>A0A934WQQ7</accession>
<dbReference type="Proteomes" id="UP000630528">
    <property type="component" value="Unassembled WGS sequence"/>
</dbReference>
<reference evidence="2" key="2">
    <citation type="submission" date="2021-01" db="EMBL/GenBank/DDBJ databases">
        <authorList>
            <person name="Kang M."/>
        </authorList>
    </citation>
    <scope>NUCLEOTIDE SEQUENCE</scope>
    <source>
        <strain evidence="2">KACC 17527</strain>
    </source>
</reference>
<keyword evidence="3" id="KW-1185">Reference proteome</keyword>
<dbReference type="EMBL" id="JAEPWM010000023">
    <property type="protein sequence ID" value="MBK6009500.1"/>
    <property type="molecule type" value="Genomic_DNA"/>
</dbReference>
<dbReference type="InterPro" id="IPR032710">
    <property type="entry name" value="NTF2-like_dom_sf"/>
</dbReference>
<dbReference type="InterPro" id="IPR037401">
    <property type="entry name" value="SnoaL-like"/>
</dbReference>
<evidence type="ECO:0000313" key="3">
    <source>
        <dbReference type="Proteomes" id="UP000630528"/>
    </source>
</evidence>
<evidence type="ECO:0000313" key="2">
    <source>
        <dbReference type="EMBL" id="MBK6009500.1"/>
    </source>
</evidence>
<sequence>MNHPPALQAWHRLVESHDPAGLYALLAEDAVFHSPVVHTPQRGRKLAAAYLGAAFHVFFNDSFRYVRELAQGHDAVLEFVVEIDGIVVNGVDMITWNDEDRITDFKVMLRPLKAVNLIHQKMAQMLEQQQKGA</sequence>
<organism evidence="2 3">
    <name type="scientific">Ramlibacter ginsenosidimutans</name>
    <dbReference type="NCBI Taxonomy" id="502333"/>
    <lineage>
        <taxon>Bacteria</taxon>
        <taxon>Pseudomonadati</taxon>
        <taxon>Pseudomonadota</taxon>
        <taxon>Betaproteobacteria</taxon>
        <taxon>Burkholderiales</taxon>
        <taxon>Comamonadaceae</taxon>
        <taxon>Ramlibacter</taxon>
    </lineage>
</organism>
<proteinExistence type="predicted"/>